<protein>
    <submittedName>
        <fullName evidence="2">Uncharacterized protein</fullName>
    </submittedName>
</protein>
<reference evidence="2" key="2">
    <citation type="submission" date="2013-04" db="UniProtKB">
        <authorList>
            <consortium name="EnsemblPlants"/>
        </authorList>
    </citation>
    <scope>IDENTIFICATION</scope>
</reference>
<evidence type="ECO:0000256" key="1">
    <source>
        <dbReference type="SAM" id="MobiDB-lite"/>
    </source>
</evidence>
<proteinExistence type="predicted"/>
<dbReference type="HOGENOM" id="CLU_044534_0_0_1"/>
<organism evidence="2">
    <name type="scientific">Oryza brachyantha</name>
    <name type="common">malo sina</name>
    <dbReference type="NCBI Taxonomy" id="4533"/>
    <lineage>
        <taxon>Eukaryota</taxon>
        <taxon>Viridiplantae</taxon>
        <taxon>Streptophyta</taxon>
        <taxon>Embryophyta</taxon>
        <taxon>Tracheophyta</taxon>
        <taxon>Spermatophyta</taxon>
        <taxon>Magnoliopsida</taxon>
        <taxon>Liliopsida</taxon>
        <taxon>Poales</taxon>
        <taxon>Poaceae</taxon>
        <taxon>BOP clade</taxon>
        <taxon>Oryzoideae</taxon>
        <taxon>Oryzeae</taxon>
        <taxon>Oryzinae</taxon>
        <taxon>Oryza</taxon>
    </lineage>
</organism>
<dbReference type="Proteomes" id="UP000006038">
    <property type="component" value="Chromosome 8"/>
</dbReference>
<accession>J3MR24</accession>
<dbReference type="OMA" id="NMHATTT"/>
<feature type="compositionally biased region" description="Polar residues" evidence="1">
    <location>
        <begin position="1"/>
        <end position="10"/>
    </location>
</feature>
<feature type="region of interest" description="Disordered" evidence="1">
    <location>
        <begin position="1"/>
        <end position="109"/>
    </location>
</feature>
<evidence type="ECO:0000313" key="2">
    <source>
        <dbReference type="EnsemblPlants" id="OB08G15530.1"/>
    </source>
</evidence>
<dbReference type="AlphaFoldDB" id="J3MR24"/>
<dbReference type="Gramene" id="OB08G15530.1">
    <property type="protein sequence ID" value="OB08G15530.1"/>
    <property type="gene ID" value="OB08G15530"/>
</dbReference>
<evidence type="ECO:0000313" key="3">
    <source>
        <dbReference type="Proteomes" id="UP000006038"/>
    </source>
</evidence>
<reference evidence="2" key="1">
    <citation type="journal article" date="2013" name="Nat. Commun.">
        <title>Whole-genome sequencing of Oryza brachyantha reveals mechanisms underlying Oryza genome evolution.</title>
        <authorList>
            <person name="Chen J."/>
            <person name="Huang Q."/>
            <person name="Gao D."/>
            <person name="Wang J."/>
            <person name="Lang Y."/>
            <person name="Liu T."/>
            <person name="Li B."/>
            <person name="Bai Z."/>
            <person name="Luis Goicoechea J."/>
            <person name="Liang C."/>
            <person name="Chen C."/>
            <person name="Zhang W."/>
            <person name="Sun S."/>
            <person name="Liao Y."/>
            <person name="Zhang X."/>
            <person name="Yang L."/>
            <person name="Song C."/>
            <person name="Wang M."/>
            <person name="Shi J."/>
            <person name="Liu G."/>
            <person name="Liu J."/>
            <person name="Zhou H."/>
            <person name="Zhou W."/>
            <person name="Yu Q."/>
            <person name="An N."/>
            <person name="Chen Y."/>
            <person name="Cai Q."/>
            <person name="Wang B."/>
            <person name="Liu B."/>
            <person name="Min J."/>
            <person name="Huang Y."/>
            <person name="Wu H."/>
            <person name="Li Z."/>
            <person name="Zhang Y."/>
            <person name="Yin Y."/>
            <person name="Song W."/>
            <person name="Jiang J."/>
            <person name="Jackson S.A."/>
            <person name="Wing R.A."/>
            <person name="Wang J."/>
            <person name="Chen M."/>
        </authorList>
    </citation>
    <scope>NUCLEOTIDE SEQUENCE [LARGE SCALE GENOMIC DNA]</scope>
    <source>
        <strain evidence="2">cv. IRGC 101232</strain>
    </source>
</reference>
<feature type="compositionally biased region" description="Basic and acidic residues" evidence="1">
    <location>
        <begin position="76"/>
        <end position="92"/>
    </location>
</feature>
<dbReference type="eggNOG" id="ENOG502R5NT">
    <property type="taxonomic scope" value="Eukaryota"/>
</dbReference>
<name>J3MR24_ORYBR</name>
<sequence>MLSRLSSKLSRFTCGYSSSSPPPVDDDDDERDDSAVPFLCGRRSPRHRSTRTKDPCSAAAASCPRRVLADDDDEADEKKVTEGGKADGEERLATPALATPPRSPELRGEGEEVGLPCLAFPSLDGYRVFSLAKKCMCDDGGLACRRRYVASPYGGKVFVTDLNWRYSSHLVDPFTGERTPLPDLPIPFSETEPMPCAADGDEPRAGTTTTSRDDCFAWDWSPWGAMISRGDTASRARHRAPSSPAWAPVTDIGDRAAFVTRTHGFTVGVDRVPGGEHAAAVRRNHAYVPLHCVLKDRMGRIVFNHKVGVVDLKNPMPPAALPLRQGEINSCLVHRKAGEPQWIIRNDDVMYRR</sequence>
<dbReference type="EnsemblPlants" id="OB08G15530.1">
    <property type="protein sequence ID" value="OB08G15530.1"/>
    <property type="gene ID" value="OB08G15530"/>
</dbReference>
<keyword evidence="3" id="KW-1185">Reference proteome</keyword>